<dbReference type="InterPro" id="IPR011576">
    <property type="entry name" value="Pyridox_Oxase_N"/>
</dbReference>
<keyword evidence="1" id="KW-0560">Oxidoreductase</keyword>
<evidence type="ECO:0000256" key="1">
    <source>
        <dbReference type="ARBA" id="ARBA00023002"/>
    </source>
</evidence>
<gene>
    <name evidence="3" type="ORF">EFW17_14085</name>
</gene>
<accession>A0A3N0E8B5</accession>
<dbReference type="PANTHER" id="PTHR35176">
    <property type="entry name" value="HEME OXYGENASE HI_0854-RELATED"/>
    <property type="match status" value="1"/>
</dbReference>
<dbReference type="PANTHER" id="PTHR35176:SF6">
    <property type="entry name" value="HEME OXYGENASE HI_0854-RELATED"/>
    <property type="match status" value="1"/>
</dbReference>
<protein>
    <submittedName>
        <fullName evidence="3">TIGR03667 family PPOX class F420-dependent oxidoreductase</fullName>
    </submittedName>
</protein>
<name>A0A3N0E8B5_9ACTN</name>
<dbReference type="InterPro" id="IPR052019">
    <property type="entry name" value="F420H2_bilvrd_red/Heme_oxyg"/>
</dbReference>
<dbReference type="AlphaFoldDB" id="A0A3N0E8B5"/>
<dbReference type="SUPFAM" id="SSF50475">
    <property type="entry name" value="FMN-binding split barrel"/>
    <property type="match status" value="1"/>
</dbReference>
<proteinExistence type="predicted"/>
<organism evidence="3 4">
    <name type="scientific">Halostreptopolyspora alba</name>
    <dbReference type="NCBI Taxonomy" id="2487137"/>
    <lineage>
        <taxon>Bacteria</taxon>
        <taxon>Bacillati</taxon>
        <taxon>Actinomycetota</taxon>
        <taxon>Actinomycetes</taxon>
        <taxon>Streptosporangiales</taxon>
        <taxon>Nocardiopsidaceae</taxon>
        <taxon>Halostreptopolyspora</taxon>
    </lineage>
</organism>
<dbReference type="EMBL" id="RJMB01000013">
    <property type="protein sequence ID" value="RNL84010.1"/>
    <property type="molecule type" value="Genomic_DNA"/>
</dbReference>
<dbReference type="Proteomes" id="UP000269198">
    <property type="component" value="Unassembled WGS sequence"/>
</dbReference>
<evidence type="ECO:0000313" key="4">
    <source>
        <dbReference type="Proteomes" id="UP000269198"/>
    </source>
</evidence>
<evidence type="ECO:0000259" key="2">
    <source>
        <dbReference type="Pfam" id="PF01243"/>
    </source>
</evidence>
<reference evidence="3 4" key="1">
    <citation type="submission" date="2018-11" db="EMBL/GenBank/DDBJ databases">
        <title>The genome draft of YIM 96095.</title>
        <authorList>
            <person name="Tang S.-K."/>
            <person name="Chunyu W.-X."/>
            <person name="Feng Y.-Z."/>
        </authorList>
    </citation>
    <scope>NUCLEOTIDE SEQUENCE [LARGE SCALE GENOMIC DNA]</scope>
    <source>
        <strain evidence="3 4">YIM 96095</strain>
    </source>
</reference>
<dbReference type="GO" id="GO:0016627">
    <property type="term" value="F:oxidoreductase activity, acting on the CH-CH group of donors"/>
    <property type="evidence" value="ECO:0007669"/>
    <property type="project" value="TreeGrafter"/>
</dbReference>
<keyword evidence="4" id="KW-1185">Reference proteome</keyword>
<dbReference type="InterPro" id="IPR012349">
    <property type="entry name" value="Split_barrel_FMN-bd"/>
</dbReference>
<comment type="caution">
    <text evidence="3">The sequence shown here is derived from an EMBL/GenBank/DDBJ whole genome shotgun (WGS) entry which is preliminary data.</text>
</comment>
<dbReference type="Pfam" id="PF01243">
    <property type="entry name" value="PNPOx_N"/>
    <property type="match status" value="1"/>
</dbReference>
<dbReference type="GO" id="GO:0070967">
    <property type="term" value="F:coenzyme F420 binding"/>
    <property type="evidence" value="ECO:0007669"/>
    <property type="project" value="TreeGrafter"/>
</dbReference>
<feature type="domain" description="Pyridoxamine 5'-phosphate oxidase N-terminal" evidence="2">
    <location>
        <begin position="21"/>
        <end position="104"/>
    </location>
</feature>
<dbReference type="GO" id="GO:0005829">
    <property type="term" value="C:cytosol"/>
    <property type="evidence" value="ECO:0007669"/>
    <property type="project" value="TreeGrafter"/>
</dbReference>
<dbReference type="Gene3D" id="2.30.110.10">
    <property type="entry name" value="Electron Transport, Fmn-binding Protein, Chain A"/>
    <property type="match status" value="1"/>
</dbReference>
<evidence type="ECO:0000313" key="3">
    <source>
        <dbReference type="EMBL" id="RNL84010.1"/>
    </source>
</evidence>
<sequence length="150" mass="16461">MDTDATTGDHCTMALELSPDLQAKASDEPVVWLTTVSPSDQPMPRPVWFVWDGEAFVVYTYPGAAKVAHIAANPKATLHFDIDHSSDDVAVLICRAERVADPVPPSRFPGYLDKYERSLPAINYTVADLDAAMTIALRVVPHRQWSPEAA</sequence>